<dbReference type="PROSITE" id="PS50088">
    <property type="entry name" value="ANK_REPEAT"/>
    <property type="match status" value="2"/>
</dbReference>
<dbReference type="SUPFAM" id="SSF51695">
    <property type="entry name" value="PLC-like phosphodiesterases"/>
    <property type="match status" value="1"/>
</dbReference>
<keyword evidence="1" id="KW-0378">Hydrolase</keyword>
<evidence type="ECO:0000313" key="7">
    <source>
        <dbReference type="Proteomes" id="UP000050424"/>
    </source>
</evidence>
<name>A0A0N8H6T5_9HYPO</name>
<keyword evidence="2 3" id="KW-0040">ANK repeat</keyword>
<dbReference type="InterPro" id="IPR036770">
    <property type="entry name" value="Ankyrin_rpt-contain_sf"/>
</dbReference>
<dbReference type="PROSITE" id="PS51382">
    <property type="entry name" value="SPX"/>
    <property type="match status" value="1"/>
</dbReference>
<dbReference type="GO" id="GO:0047389">
    <property type="term" value="F:glycerophosphocholine phosphodiesterase activity"/>
    <property type="evidence" value="ECO:0007669"/>
    <property type="project" value="TreeGrafter"/>
</dbReference>
<evidence type="ECO:0000256" key="4">
    <source>
        <dbReference type="SAM" id="MobiDB-lite"/>
    </source>
</evidence>
<accession>A0A0N8H6T5</accession>
<dbReference type="Pfam" id="PF12796">
    <property type="entry name" value="Ank_2"/>
    <property type="match status" value="1"/>
</dbReference>
<evidence type="ECO:0000256" key="1">
    <source>
        <dbReference type="ARBA" id="ARBA00022801"/>
    </source>
</evidence>
<dbReference type="PROSITE" id="PS50297">
    <property type="entry name" value="ANK_REP_REGION"/>
    <property type="match status" value="2"/>
</dbReference>
<feature type="repeat" description="ANK" evidence="3">
    <location>
        <begin position="300"/>
        <end position="332"/>
    </location>
</feature>
<dbReference type="CDD" id="cd14447">
    <property type="entry name" value="SPX"/>
    <property type="match status" value="1"/>
</dbReference>
<proteinExistence type="predicted"/>
<dbReference type="InterPro" id="IPR004331">
    <property type="entry name" value="SPX_dom"/>
</dbReference>
<dbReference type="Gene3D" id="3.20.20.190">
    <property type="entry name" value="Phosphatidylinositol (PI) phosphodiesterase"/>
    <property type="match status" value="1"/>
</dbReference>
<evidence type="ECO:0000259" key="5">
    <source>
        <dbReference type="PROSITE" id="PS51382"/>
    </source>
</evidence>
<organism evidence="6 7">
    <name type="scientific">Neonectria ditissima</name>
    <dbReference type="NCBI Taxonomy" id="78410"/>
    <lineage>
        <taxon>Eukaryota</taxon>
        <taxon>Fungi</taxon>
        <taxon>Dikarya</taxon>
        <taxon>Ascomycota</taxon>
        <taxon>Pezizomycotina</taxon>
        <taxon>Sordariomycetes</taxon>
        <taxon>Hypocreomycetidae</taxon>
        <taxon>Hypocreales</taxon>
        <taxon>Nectriaceae</taxon>
        <taxon>Neonectria</taxon>
    </lineage>
</organism>
<dbReference type="Proteomes" id="UP000050424">
    <property type="component" value="Unassembled WGS sequence"/>
</dbReference>
<gene>
    <name evidence="6" type="ORF">AK830_g6706</name>
</gene>
<dbReference type="GO" id="GO:0046475">
    <property type="term" value="P:glycerophospholipid catabolic process"/>
    <property type="evidence" value="ECO:0007669"/>
    <property type="project" value="TreeGrafter"/>
</dbReference>
<evidence type="ECO:0000313" key="6">
    <source>
        <dbReference type="EMBL" id="KPM39868.1"/>
    </source>
</evidence>
<dbReference type="OrthoDB" id="197419at2759"/>
<dbReference type="Gene3D" id="1.25.40.20">
    <property type="entry name" value="Ankyrin repeat-containing domain"/>
    <property type="match status" value="1"/>
</dbReference>
<dbReference type="InterPro" id="IPR051578">
    <property type="entry name" value="GDPD"/>
</dbReference>
<feature type="region of interest" description="Disordered" evidence="4">
    <location>
        <begin position="551"/>
        <end position="572"/>
    </location>
</feature>
<sequence>MELLASLLAPANIIISSMRFGRNFHRWRVPTWAESYIDYARLKTIVDAKSSSLADLKEAIRFEVAIVDNFLSAQAHNIEVRIQALNEFWGIKIGSREPHGYLGVFSVELEDLQTSLLECAQHVTQCYHYSKVNHDALSRILAKAAVLYSYEDLSDLNTLPRLASHGQSYHDGPRLAQLNVTLKLVREAMESEREREAEGVQSRSLLLERCGISHFPPETMRLLYEDDLMGLDVALHRQYPESSPERQLALVRLVHIATIHRSSEPVESLDILATAISSEFTDIAMRLIQQGWGFRFVGRSGKTVLHLASEHGLSALVKSLVERGVDVNAQDIVRKRTPLVMACVHGHVDTVEALLQAGADTGIPDQQGWLAKDHSAYTFAPELNHFLDAILSVVYSHAGPDRRVIFSSFSPEVCMVLAVKQQSYPILFLNDSSNWPTGDMRATSLQTAVRFAHRFGMAGVAMASEPFVASPGLVELVKQQWLYTATCGPLNDDVRCLEVRDTLQSVFAPDGPNLVAQIQAEAGVDLIIVNISVQGRAPALLKAATHTATCRSRQHTSRKQAAGFTTALPAHS</sequence>
<dbReference type="PANTHER" id="PTHR22958:SF1">
    <property type="entry name" value="GLYCEROPHOSPHOCHOLINE PHOSPHODIESTERASE GPCPD1"/>
    <property type="match status" value="1"/>
</dbReference>
<dbReference type="AlphaFoldDB" id="A0A0N8H6T5"/>
<dbReference type="InterPro" id="IPR030395">
    <property type="entry name" value="GP_PDE_dom"/>
</dbReference>
<dbReference type="SUPFAM" id="SSF48403">
    <property type="entry name" value="Ankyrin repeat"/>
    <property type="match status" value="1"/>
</dbReference>
<protein>
    <recommendedName>
        <fullName evidence="5">SPX domain-containing protein</fullName>
    </recommendedName>
</protein>
<dbReference type="EMBL" id="LKCW01000096">
    <property type="protein sequence ID" value="KPM39868.1"/>
    <property type="molecule type" value="Genomic_DNA"/>
</dbReference>
<reference evidence="6 7" key="1">
    <citation type="submission" date="2015-09" db="EMBL/GenBank/DDBJ databases">
        <title>Draft genome of a European isolate of the apple canker pathogen Neonectria ditissima.</title>
        <authorList>
            <person name="Gomez-Cortecero A."/>
            <person name="Harrison R.J."/>
            <person name="Armitage A.D."/>
        </authorList>
    </citation>
    <scope>NUCLEOTIDE SEQUENCE [LARGE SCALE GENOMIC DNA]</scope>
    <source>
        <strain evidence="6 7">R09/05</strain>
    </source>
</reference>
<feature type="repeat" description="ANK" evidence="3">
    <location>
        <begin position="334"/>
        <end position="366"/>
    </location>
</feature>
<feature type="domain" description="SPX" evidence="5">
    <location>
        <begin position="18"/>
        <end position="158"/>
    </location>
</feature>
<dbReference type="InterPro" id="IPR002110">
    <property type="entry name" value="Ankyrin_rpt"/>
</dbReference>
<evidence type="ECO:0000256" key="3">
    <source>
        <dbReference type="PROSITE-ProRule" id="PRU00023"/>
    </source>
</evidence>
<comment type="caution">
    <text evidence="6">The sequence shown here is derived from an EMBL/GenBank/DDBJ whole genome shotgun (WGS) entry which is preliminary data.</text>
</comment>
<dbReference type="PANTHER" id="PTHR22958">
    <property type="entry name" value="GLYCEROPHOSPHORYL DIESTER PHOSPHODIESTERASE"/>
    <property type="match status" value="1"/>
</dbReference>
<dbReference type="STRING" id="78410.A0A0N8H6T5"/>
<keyword evidence="7" id="KW-1185">Reference proteome</keyword>
<evidence type="ECO:0000256" key="2">
    <source>
        <dbReference type="ARBA" id="ARBA00023043"/>
    </source>
</evidence>
<dbReference type="Pfam" id="PF03009">
    <property type="entry name" value="GDPD"/>
    <property type="match status" value="1"/>
</dbReference>
<dbReference type="SMART" id="SM00248">
    <property type="entry name" value="ANK"/>
    <property type="match status" value="2"/>
</dbReference>
<dbReference type="InterPro" id="IPR017946">
    <property type="entry name" value="PLC-like_Pdiesterase_TIM-brl"/>
</dbReference>